<dbReference type="CDD" id="cd00075">
    <property type="entry name" value="HATPase"/>
    <property type="match status" value="1"/>
</dbReference>
<dbReference type="InterPro" id="IPR003661">
    <property type="entry name" value="HisK_dim/P_dom"/>
</dbReference>
<dbReference type="PROSITE" id="PS50109">
    <property type="entry name" value="HIS_KIN"/>
    <property type="match status" value="1"/>
</dbReference>
<comment type="caution">
    <text evidence="8">The sequence shown here is derived from an EMBL/GenBank/DDBJ whole genome shotgun (WGS) entry which is preliminary data.</text>
</comment>
<dbReference type="Gene3D" id="3.30.565.10">
    <property type="entry name" value="Histidine kinase-like ATPase, C-terminal domain"/>
    <property type="match status" value="1"/>
</dbReference>
<dbReference type="SMART" id="SM00388">
    <property type="entry name" value="HisKA"/>
    <property type="match status" value="1"/>
</dbReference>
<evidence type="ECO:0000259" key="7">
    <source>
        <dbReference type="PROSITE" id="PS50109"/>
    </source>
</evidence>
<evidence type="ECO:0000256" key="4">
    <source>
        <dbReference type="ARBA" id="ARBA00022679"/>
    </source>
</evidence>
<dbReference type="Pfam" id="PF02518">
    <property type="entry name" value="HATPase_c"/>
    <property type="match status" value="1"/>
</dbReference>
<feature type="domain" description="Histidine kinase" evidence="7">
    <location>
        <begin position="183"/>
        <end position="436"/>
    </location>
</feature>
<dbReference type="CDD" id="cd00082">
    <property type="entry name" value="HisKA"/>
    <property type="match status" value="1"/>
</dbReference>
<keyword evidence="6" id="KW-0902">Two-component regulatory system</keyword>
<dbReference type="EC" id="2.7.13.3" evidence="2"/>
<evidence type="ECO:0000256" key="1">
    <source>
        <dbReference type="ARBA" id="ARBA00000085"/>
    </source>
</evidence>
<dbReference type="InterPro" id="IPR003594">
    <property type="entry name" value="HATPase_dom"/>
</dbReference>
<evidence type="ECO:0000256" key="6">
    <source>
        <dbReference type="ARBA" id="ARBA00023012"/>
    </source>
</evidence>
<dbReference type="PRINTS" id="PR00344">
    <property type="entry name" value="BCTRLSENSOR"/>
</dbReference>
<dbReference type="SMART" id="SM00387">
    <property type="entry name" value="HATPase_c"/>
    <property type="match status" value="1"/>
</dbReference>
<gene>
    <name evidence="8" type="ORF">J2I46_10305</name>
</gene>
<dbReference type="InterPro" id="IPR050736">
    <property type="entry name" value="Sensor_HK_Regulatory"/>
</dbReference>
<evidence type="ECO:0000313" key="8">
    <source>
        <dbReference type="EMBL" id="MBO0948975.1"/>
    </source>
</evidence>
<keyword evidence="3" id="KW-0597">Phosphoprotein</keyword>
<dbReference type="Proteomes" id="UP000664628">
    <property type="component" value="Unassembled WGS sequence"/>
</dbReference>
<comment type="catalytic activity">
    <reaction evidence="1">
        <text>ATP + protein L-histidine = ADP + protein N-phospho-L-histidine.</text>
        <dbReference type="EC" id="2.7.13.3"/>
    </reaction>
</comment>
<proteinExistence type="predicted"/>
<dbReference type="SUPFAM" id="SSF47384">
    <property type="entry name" value="Homodimeric domain of signal transducing histidine kinase"/>
    <property type="match status" value="1"/>
</dbReference>
<name>A0ABS3JG48_9BACT</name>
<dbReference type="PANTHER" id="PTHR43711">
    <property type="entry name" value="TWO-COMPONENT HISTIDINE KINASE"/>
    <property type="match status" value="1"/>
</dbReference>
<sequence>MHSNSSVHPKAIKDLVDFLFNRRETVLNNWRSACEADTSLKKIAILSREEFNNLMPIMFDILEQQLLGEKPLVEPATAARAHGLHRWQKSLGLPELLKELHHLSTELFNELRLYRQLFPQSDPDLVLRAQQQIMALMNDIVSGSISKHDELQRLQAADRAASLEEALQEMYDLSRLRGDMLRTSSHDLRSGLGLSIGAASLLQLDGLSQEDRKQYSDMLNRNLAHVESMLTSLMDLARLEAGQEPIHLEDFDAAQLLNELVANAQPKAVERGVILRADGPDSLPVKTDRIKIYRIVQNLLVNALLHTPSSKDEPGMVSVSWSAENDWRWGFSVQDSGPGMPTKLMEYFHQQFRPIVEETSVLSPDEGQPVSTIPNEDHQIPAGPLLGEPGPGAEEKGEGVGLQIVKRLCELIGASMELESIEGRGTLFRIRMSMRTPDN</sequence>
<dbReference type="Gene3D" id="1.10.287.130">
    <property type="match status" value="1"/>
</dbReference>
<reference evidence="8 9" key="1">
    <citation type="submission" date="2021-03" db="EMBL/GenBank/DDBJ databases">
        <title>Fibrella sp. HMF5405 genome sequencing and assembly.</title>
        <authorList>
            <person name="Kang H."/>
            <person name="Kim H."/>
            <person name="Bae S."/>
            <person name="Joh K."/>
        </authorList>
    </citation>
    <scope>NUCLEOTIDE SEQUENCE [LARGE SCALE GENOMIC DNA]</scope>
    <source>
        <strain evidence="8 9">HMF5405</strain>
    </source>
</reference>
<dbReference type="InterPro" id="IPR004358">
    <property type="entry name" value="Sig_transdc_His_kin-like_C"/>
</dbReference>
<keyword evidence="5 8" id="KW-0418">Kinase</keyword>
<dbReference type="EMBL" id="JAFMYW010000002">
    <property type="protein sequence ID" value="MBO0948975.1"/>
    <property type="molecule type" value="Genomic_DNA"/>
</dbReference>
<evidence type="ECO:0000256" key="5">
    <source>
        <dbReference type="ARBA" id="ARBA00022777"/>
    </source>
</evidence>
<keyword evidence="4" id="KW-0808">Transferase</keyword>
<accession>A0ABS3JG48</accession>
<organism evidence="8 9">
    <name type="scientific">Fibrella forsythiae</name>
    <dbReference type="NCBI Taxonomy" id="2817061"/>
    <lineage>
        <taxon>Bacteria</taxon>
        <taxon>Pseudomonadati</taxon>
        <taxon>Bacteroidota</taxon>
        <taxon>Cytophagia</taxon>
        <taxon>Cytophagales</taxon>
        <taxon>Spirosomataceae</taxon>
        <taxon>Fibrella</taxon>
    </lineage>
</organism>
<dbReference type="RefSeq" id="WP_207328914.1">
    <property type="nucleotide sequence ID" value="NZ_JAFMYW010000002.1"/>
</dbReference>
<dbReference type="InterPro" id="IPR036097">
    <property type="entry name" value="HisK_dim/P_sf"/>
</dbReference>
<protein>
    <recommendedName>
        <fullName evidence="2">histidine kinase</fullName>
        <ecNumber evidence="2">2.7.13.3</ecNumber>
    </recommendedName>
</protein>
<dbReference type="InterPro" id="IPR005467">
    <property type="entry name" value="His_kinase_dom"/>
</dbReference>
<keyword evidence="9" id="KW-1185">Reference proteome</keyword>
<dbReference type="GO" id="GO:0016301">
    <property type="term" value="F:kinase activity"/>
    <property type="evidence" value="ECO:0007669"/>
    <property type="project" value="UniProtKB-KW"/>
</dbReference>
<dbReference type="Pfam" id="PF00512">
    <property type="entry name" value="HisKA"/>
    <property type="match status" value="1"/>
</dbReference>
<dbReference type="SUPFAM" id="SSF55874">
    <property type="entry name" value="ATPase domain of HSP90 chaperone/DNA topoisomerase II/histidine kinase"/>
    <property type="match status" value="1"/>
</dbReference>
<dbReference type="InterPro" id="IPR036890">
    <property type="entry name" value="HATPase_C_sf"/>
</dbReference>
<dbReference type="PANTHER" id="PTHR43711:SF1">
    <property type="entry name" value="HISTIDINE KINASE 1"/>
    <property type="match status" value="1"/>
</dbReference>
<evidence type="ECO:0000256" key="3">
    <source>
        <dbReference type="ARBA" id="ARBA00022553"/>
    </source>
</evidence>
<evidence type="ECO:0000313" key="9">
    <source>
        <dbReference type="Proteomes" id="UP000664628"/>
    </source>
</evidence>
<evidence type="ECO:0000256" key="2">
    <source>
        <dbReference type="ARBA" id="ARBA00012438"/>
    </source>
</evidence>